<evidence type="ECO:0000259" key="2">
    <source>
        <dbReference type="Pfam" id="PF13621"/>
    </source>
</evidence>
<dbReference type="Proteomes" id="UP000009022">
    <property type="component" value="Unassembled WGS sequence"/>
</dbReference>
<dbReference type="RefSeq" id="XP_002113754.1">
    <property type="nucleotide sequence ID" value="XM_002113718.1"/>
</dbReference>
<dbReference type="AlphaFoldDB" id="B3RZL3"/>
<evidence type="ECO:0000313" key="4">
    <source>
        <dbReference type="Proteomes" id="UP000009022"/>
    </source>
</evidence>
<dbReference type="InterPro" id="IPR041667">
    <property type="entry name" value="Cupin_8"/>
</dbReference>
<feature type="signal peptide" evidence="1">
    <location>
        <begin position="1"/>
        <end position="26"/>
    </location>
</feature>
<feature type="domain" description="Cupin-like" evidence="2">
    <location>
        <begin position="61"/>
        <end position="199"/>
    </location>
</feature>
<dbReference type="InParanoid" id="B3RZL3"/>
<dbReference type="EMBL" id="DS985246">
    <property type="protein sequence ID" value="EDV24228.1"/>
    <property type="molecule type" value="Genomic_DNA"/>
</dbReference>
<organism evidence="3 4">
    <name type="scientific">Trichoplax adhaerens</name>
    <name type="common">Trichoplax reptans</name>
    <dbReference type="NCBI Taxonomy" id="10228"/>
    <lineage>
        <taxon>Eukaryota</taxon>
        <taxon>Metazoa</taxon>
        <taxon>Placozoa</taxon>
        <taxon>Uniplacotomia</taxon>
        <taxon>Trichoplacea</taxon>
        <taxon>Trichoplacidae</taxon>
        <taxon>Trichoplax</taxon>
    </lineage>
</organism>
<protein>
    <recommendedName>
        <fullName evidence="2">Cupin-like domain-containing protein</fullName>
    </recommendedName>
</protein>
<keyword evidence="1" id="KW-0732">Signal</keyword>
<dbReference type="PANTHER" id="PTHR12461:SF52">
    <property type="entry name" value="JMJC DOMAIN-CONTAINING PROTEIN"/>
    <property type="match status" value="1"/>
</dbReference>
<dbReference type="Gene3D" id="2.60.120.10">
    <property type="entry name" value="Jelly Rolls"/>
    <property type="match status" value="1"/>
</dbReference>
<dbReference type="SUPFAM" id="SSF51197">
    <property type="entry name" value="Clavaminate synthase-like"/>
    <property type="match status" value="1"/>
</dbReference>
<dbReference type="GeneID" id="6754966"/>
<dbReference type="KEGG" id="tad:TRIADDRAFT_57498"/>
<evidence type="ECO:0000313" key="3">
    <source>
        <dbReference type="EMBL" id="EDV24228.1"/>
    </source>
</evidence>
<accession>B3RZL3</accession>
<proteinExistence type="predicted"/>
<dbReference type="Pfam" id="PF13621">
    <property type="entry name" value="Cupin_8"/>
    <property type="match status" value="1"/>
</dbReference>
<feature type="chain" id="PRO_5002798434" description="Cupin-like domain-containing protein" evidence="1">
    <location>
        <begin position="27"/>
        <end position="259"/>
    </location>
</feature>
<gene>
    <name evidence="3" type="ORF">TRIADDRAFT_57498</name>
</gene>
<dbReference type="OrthoDB" id="415358at2759"/>
<dbReference type="InterPro" id="IPR014710">
    <property type="entry name" value="RmlC-like_jellyroll"/>
</dbReference>
<dbReference type="eggNOG" id="KOG2132">
    <property type="taxonomic scope" value="Eukaryota"/>
</dbReference>
<keyword evidence="4" id="KW-1185">Reference proteome</keyword>
<dbReference type="PANTHER" id="PTHR12461">
    <property type="entry name" value="HYPOXIA-INDUCIBLE FACTOR 1 ALPHA INHIBITOR-RELATED"/>
    <property type="match status" value="1"/>
</dbReference>
<dbReference type="PhylomeDB" id="B3RZL3"/>
<dbReference type="CTD" id="6754966"/>
<sequence length="259" mass="29446">MAILTLNKCIILTLCLAIAFFHHGDGKKQSKKAPRGHLQQLGLHRDPEGHVDIITEPLSAKEFWTKYVSKRRPVLLRGAASSFPAKELWVDSYLSDTYGNLSLKIEGKLEEDPNPVGDMGLARDTIKHFMNTYVQDDKYVISQLPKPMYGDVLIPPCMSCGLFKDSIIEVNFWLSSGGTRSLLHKDAPLERIRNNYVVVVLEFYNPLGSQSSDSKSLASSQFFLLLYCYRDFNSLFQIQSDLANYFEELNLSDKKLDWL</sequence>
<name>B3RZL3_TRIAD</name>
<reference evidence="3 4" key="1">
    <citation type="journal article" date="2008" name="Nature">
        <title>The Trichoplax genome and the nature of placozoans.</title>
        <authorList>
            <person name="Srivastava M."/>
            <person name="Begovic E."/>
            <person name="Chapman J."/>
            <person name="Putnam N.H."/>
            <person name="Hellsten U."/>
            <person name="Kawashima T."/>
            <person name="Kuo A."/>
            <person name="Mitros T."/>
            <person name="Salamov A."/>
            <person name="Carpenter M.L."/>
            <person name="Signorovitch A.Y."/>
            <person name="Moreno M.A."/>
            <person name="Kamm K."/>
            <person name="Grimwood J."/>
            <person name="Schmutz J."/>
            <person name="Shapiro H."/>
            <person name="Grigoriev I.V."/>
            <person name="Buss L.W."/>
            <person name="Schierwater B."/>
            <person name="Dellaporta S.L."/>
            <person name="Rokhsar D.S."/>
        </authorList>
    </citation>
    <scope>NUCLEOTIDE SEQUENCE [LARGE SCALE GENOMIC DNA]</scope>
    <source>
        <strain evidence="3 4">Grell-BS-1999</strain>
    </source>
</reference>
<dbReference type="HOGENOM" id="CLU_1074902_0_0_1"/>
<evidence type="ECO:0000256" key="1">
    <source>
        <dbReference type="SAM" id="SignalP"/>
    </source>
</evidence>
<dbReference type="GO" id="GO:0016706">
    <property type="term" value="F:2-oxoglutarate-dependent dioxygenase activity"/>
    <property type="evidence" value="ECO:0000318"/>
    <property type="project" value="GO_Central"/>
</dbReference>